<feature type="domain" description="No apical meristem-associated C-terminal" evidence="2">
    <location>
        <begin position="6"/>
        <end position="180"/>
    </location>
</feature>
<evidence type="ECO:0000313" key="4">
    <source>
        <dbReference type="Proteomes" id="UP000195402"/>
    </source>
</evidence>
<protein>
    <recommendedName>
        <fullName evidence="2">No apical meristem-associated C-terminal domain-containing protein</fullName>
    </recommendedName>
</protein>
<dbReference type="EMBL" id="MVGT01002251">
    <property type="protein sequence ID" value="OVA08843.1"/>
    <property type="molecule type" value="Genomic_DNA"/>
</dbReference>
<organism evidence="3 4">
    <name type="scientific">Macleaya cordata</name>
    <name type="common">Five-seeded plume-poppy</name>
    <name type="synonym">Bocconia cordata</name>
    <dbReference type="NCBI Taxonomy" id="56857"/>
    <lineage>
        <taxon>Eukaryota</taxon>
        <taxon>Viridiplantae</taxon>
        <taxon>Streptophyta</taxon>
        <taxon>Embryophyta</taxon>
        <taxon>Tracheophyta</taxon>
        <taxon>Spermatophyta</taxon>
        <taxon>Magnoliopsida</taxon>
        <taxon>Ranunculales</taxon>
        <taxon>Papaveraceae</taxon>
        <taxon>Papaveroideae</taxon>
        <taxon>Macleaya</taxon>
    </lineage>
</organism>
<dbReference type="AlphaFoldDB" id="A0A200QEG7"/>
<sequence length="192" mass="22370">MHKEKKPFAFEECYQVLQALPKFKYLMILGTGPMNEEGYDSNPVTPTGSFQHFETPGEFCPNAQTDTNSSENQISKPLQRPLGQKATKRAKRLGASSSSSSLESIIDETSNKITNIFRENQEKRQHQRDSQNERLDMAMQLKREELAMKRREEEDRIMSINTQNMPPDLRFYWQQRQQEIISRRGIPPGNRF</sequence>
<comment type="caution">
    <text evidence="3">The sequence shown here is derived from an EMBL/GenBank/DDBJ whole genome shotgun (WGS) entry which is preliminary data.</text>
</comment>
<dbReference type="InParanoid" id="A0A200QEG7"/>
<proteinExistence type="predicted"/>
<reference evidence="3 4" key="1">
    <citation type="journal article" date="2017" name="Mol. Plant">
        <title>The Genome of Medicinal Plant Macleaya cordata Provides New Insights into Benzylisoquinoline Alkaloids Metabolism.</title>
        <authorList>
            <person name="Liu X."/>
            <person name="Liu Y."/>
            <person name="Huang P."/>
            <person name="Ma Y."/>
            <person name="Qing Z."/>
            <person name="Tang Q."/>
            <person name="Cao H."/>
            <person name="Cheng P."/>
            <person name="Zheng Y."/>
            <person name="Yuan Z."/>
            <person name="Zhou Y."/>
            <person name="Liu J."/>
            <person name="Tang Z."/>
            <person name="Zhuo Y."/>
            <person name="Zhang Y."/>
            <person name="Yu L."/>
            <person name="Huang J."/>
            <person name="Yang P."/>
            <person name="Peng Q."/>
            <person name="Zhang J."/>
            <person name="Jiang W."/>
            <person name="Zhang Z."/>
            <person name="Lin K."/>
            <person name="Ro D.K."/>
            <person name="Chen X."/>
            <person name="Xiong X."/>
            <person name="Shang Y."/>
            <person name="Huang S."/>
            <person name="Zeng J."/>
        </authorList>
    </citation>
    <scope>NUCLEOTIDE SEQUENCE [LARGE SCALE GENOMIC DNA]</scope>
    <source>
        <strain evidence="4">cv. BLH2017</strain>
        <tissue evidence="3">Root</tissue>
    </source>
</reference>
<feature type="region of interest" description="Disordered" evidence="1">
    <location>
        <begin position="49"/>
        <end position="106"/>
    </location>
</feature>
<keyword evidence="4" id="KW-1185">Reference proteome</keyword>
<dbReference type="Pfam" id="PF14303">
    <property type="entry name" value="NAM-associated"/>
    <property type="match status" value="1"/>
</dbReference>
<dbReference type="Proteomes" id="UP000195402">
    <property type="component" value="Unassembled WGS sequence"/>
</dbReference>
<evidence type="ECO:0000259" key="2">
    <source>
        <dbReference type="Pfam" id="PF14303"/>
    </source>
</evidence>
<evidence type="ECO:0000256" key="1">
    <source>
        <dbReference type="SAM" id="MobiDB-lite"/>
    </source>
</evidence>
<feature type="compositionally biased region" description="Polar residues" evidence="1">
    <location>
        <begin position="62"/>
        <end position="76"/>
    </location>
</feature>
<evidence type="ECO:0000313" key="3">
    <source>
        <dbReference type="EMBL" id="OVA08843.1"/>
    </source>
</evidence>
<accession>A0A200QEG7</accession>
<dbReference type="InterPro" id="IPR029466">
    <property type="entry name" value="NAM-associated_C"/>
</dbReference>
<gene>
    <name evidence="3" type="ORF">BVC80_1405g12</name>
</gene>
<name>A0A200QEG7_MACCD</name>